<dbReference type="GO" id="GO:0005085">
    <property type="term" value="F:guanyl-nucleotide exchange factor activity"/>
    <property type="evidence" value="ECO:0007669"/>
    <property type="project" value="InterPro"/>
</dbReference>
<feature type="compositionally biased region" description="Polar residues" evidence="1">
    <location>
        <begin position="755"/>
        <end position="783"/>
    </location>
</feature>
<feature type="compositionally biased region" description="Polar residues" evidence="1">
    <location>
        <begin position="1105"/>
        <end position="1114"/>
    </location>
</feature>
<feature type="region of interest" description="Disordered" evidence="1">
    <location>
        <begin position="695"/>
        <end position="814"/>
    </location>
</feature>
<feature type="region of interest" description="Disordered" evidence="1">
    <location>
        <begin position="546"/>
        <end position="573"/>
    </location>
</feature>
<feature type="compositionally biased region" description="Low complexity" evidence="1">
    <location>
        <begin position="114"/>
        <end position="126"/>
    </location>
</feature>
<organism evidence="3 4">
    <name type="scientific">Pyrrhoderma noxium</name>
    <dbReference type="NCBI Taxonomy" id="2282107"/>
    <lineage>
        <taxon>Eukaryota</taxon>
        <taxon>Fungi</taxon>
        <taxon>Dikarya</taxon>
        <taxon>Basidiomycota</taxon>
        <taxon>Agaricomycotina</taxon>
        <taxon>Agaricomycetes</taxon>
        <taxon>Hymenochaetales</taxon>
        <taxon>Hymenochaetaceae</taxon>
        <taxon>Pyrrhoderma</taxon>
    </lineage>
</organism>
<dbReference type="GO" id="GO:0016192">
    <property type="term" value="P:vesicle-mediated transport"/>
    <property type="evidence" value="ECO:0007669"/>
    <property type="project" value="InterPro"/>
</dbReference>
<feature type="compositionally biased region" description="Polar residues" evidence="1">
    <location>
        <begin position="72"/>
        <end position="83"/>
    </location>
</feature>
<evidence type="ECO:0000256" key="1">
    <source>
        <dbReference type="SAM" id="MobiDB-lite"/>
    </source>
</evidence>
<dbReference type="Proteomes" id="UP000217199">
    <property type="component" value="Unassembled WGS sequence"/>
</dbReference>
<dbReference type="GO" id="GO:0031267">
    <property type="term" value="F:small GTPase binding"/>
    <property type="evidence" value="ECO:0007669"/>
    <property type="project" value="TreeGrafter"/>
</dbReference>
<keyword evidence="4" id="KW-1185">Reference proteome</keyword>
<dbReference type="AlphaFoldDB" id="A0A286UKD3"/>
<feature type="compositionally biased region" description="Polar residues" evidence="1">
    <location>
        <begin position="1157"/>
        <end position="1166"/>
    </location>
</feature>
<dbReference type="SUPFAM" id="SSF109993">
    <property type="entry name" value="VPS9 domain"/>
    <property type="match status" value="1"/>
</dbReference>
<feature type="compositionally biased region" description="Low complexity" evidence="1">
    <location>
        <begin position="28"/>
        <end position="71"/>
    </location>
</feature>
<dbReference type="Gene3D" id="1.20.1050.80">
    <property type="entry name" value="VPS9 domain"/>
    <property type="match status" value="2"/>
</dbReference>
<evidence type="ECO:0000313" key="3">
    <source>
        <dbReference type="EMBL" id="PAV19989.1"/>
    </source>
</evidence>
<feature type="compositionally biased region" description="Basic and acidic residues" evidence="1">
    <location>
        <begin position="414"/>
        <end position="425"/>
    </location>
</feature>
<sequence>MAGRQSSPARAHATGRLQHTPSHEILTSHPLLSPGSSSSHESSSSGQGNGSNSPRASSSILSSNSALGLNNHQQSTATSTSNVRAGASSPGTPPKYLPYTPRQARSAMATTGTASSPVSGSISASPLHQQHQQQNPSYATGSNGAVTISATSRLQLQNLKAVAQNYGLDAGSVGWAMIEEIIGVRSDHSHSQLQAAAWAEIWNVITTGKATLLLPTDQYQANTHESITPEFVKDHVIFCNGPSRERAPIVTSSGLRGQIDENTLTIQSTLPTSSKPFKLLLDPATRPSTLLSLPPLPVLPTSPSATPTSVASVGSLNSHIGYPRVQAYRYIPAIPLPPRSSQQQKPPLPPRPGANPNTKTLSTSSNVSRLSNPFASLFGSRSSSTPISSPSSTPISLSSPHAHPLDTTGGSSDKNAEKPKDIDKEKDHVIEVSAFTIAHPIIRKDIIKGMGKYFKSQIRGALADSDAGTVSPSWVVDRTLDFCKNLLSSVGSVPRRPVEVSKGSDHNSVLSVMSLSDEEDPSEVVQAFQVFYESLENELRSKIEEDKRKEKDRGKEKLGEEEAKEKLEKEKEDREKRIQGVIERVEQVLTSLFYDRLFRPSNSDDASHDEALSSRIAALNMLDLSLDHLGVDAGKSAEDVNRVVEACGETITQLEVARSPADKAAILVAAHRIIVDGLSRLPPLKLKGEEEQSLIIDEDKTPQAPSFDKGVHSSLEGFDSNLDKKGDSDNSPPKLTVSPGPASPESEKAGLIPESSMSETIKPSIESSAQDSPPASPVPSFTLSPADEEAPVPLPVPDEDPGRSLLTISPPATQTPTPVSGDILLPLLIFSVVKSNPPMLPSHLLYTQRYRNPMYSGVYGGEESYCLINLMAVIEFLENVDLEALGLGGGEKVMSTADLSPIPVLPKDLSAASTPGGPAGLRGRVEQQVDAIAGSANKVLSGVVGSGFGVLRALLPGDASAGLGTASLAASLPGRERARSFASSYHTGAGAEEGQEMVESRPGSVHNLALSDAEYGEEDGQEGEDEGEEERDSEEEEHEGYSHGHDARSIRSFESMMSDRSRSRGRLTVEIGGTSAGQKRMSLTDRLAHMSRLTKGSGGFLSHEISGSPSQEPTGSPARVTNPLVATNRFDTPVSSRTSSPVPGSLPASRPTIPHPQMSSPSTQLPTLPKPNKRFLECSADDLKMSEIPELLAEYRKLVDSARLLGVLDTDE</sequence>
<dbReference type="PANTHER" id="PTHR23101:SF25">
    <property type="entry name" value="GTPASE-ACTIVATING PROTEIN AND VPS9 DOMAIN-CONTAINING PROTEIN 1"/>
    <property type="match status" value="1"/>
</dbReference>
<feature type="compositionally biased region" description="Low complexity" evidence="1">
    <location>
        <begin position="380"/>
        <end position="400"/>
    </location>
</feature>
<feature type="compositionally biased region" description="Polar residues" evidence="1">
    <location>
        <begin position="357"/>
        <end position="374"/>
    </location>
</feature>
<dbReference type="InterPro" id="IPR045046">
    <property type="entry name" value="Vps9-like"/>
</dbReference>
<dbReference type="OrthoDB" id="10264848at2759"/>
<feature type="region of interest" description="Disordered" evidence="1">
    <location>
        <begin position="1101"/>
        <end position="1173"/>
    </location>
</feature>
<evidence type="ECO:0000313" key="4">
    <source>
        <dbReference type="Proteomes" id="UP000217199"/>
    </source>
</evidence>
<feature type="compositionally biased region" description="Basic and acidic residues" evidence="1">
    <location>
        <begin position="1039"/>
        <end position="1062"/>
    </location>
</feature>
<proteinExistence type="predicted"/>
<dbReference type="EMBL" id="NBII01000004">
    <property type="protein sequence ID" value="PAV19989.1"/>
    <property type="molecule type" value="Genomic_DNA"/>
</dbReference>
<feature type="compositionally biased region" description="Polar residues" evidence="1">
    <location>
        <begin position="127"/>
        <end position="141"/>
    </location>
</feature>
<dbReference type="PROSITE" id="PS51205">
    <property type="entry name" value="VPS9"/>
    <property type="match status" value="1"/>
</dbReference>
<feature type="region of interest" description="Disordered" evidence="1">
    <location>
        <begin position="981"/>
        <end position="1079"/>
    </location>
</feature>
<comment type="caution">
    <text evidence="3">The sequence shown here is derived from an EMBL/GenBank/DDBJ whole genome shotgun (WGS) entry which is preliminary data.</text>
</comment>
<feature type="compositionally biased region" description="Low complexity" evidence="1">
    <location>
        <begin position="1132"/>
        <end position="1145"/>
    </location>
</feature>
<feature type="region of interest" description="Disordered" evidence="1">
    <location>
        <begin position="335"/>
        <end position="425"/>
    </location>
</feature>
<accession>A0A286UKD3</accession>
<feature type="compositionally biased region" description="Acidic residues" evidence="1">
    <location>
        <begin position="1014"/>
        <end position="1038"/>
    </location>
</feature>
<dbReference type="PANTHER" id="PTHR23101">
    <property type="entry name" value="RAB GDP/GTP EXCHANGE FACTOR"/>
    <property type="match status" value="1"/>
</dbReference>
<reference evidence="3 4" key="1">
    <citation type="journal article" date="2017" name="Mol. Ecol.">
        <title>Comparative and population genomic landscape of Phellinus noxius: A hypervariable fungus causing root rot in trees.</title>
        <authorList>
            <person name="Chung C.L."/>
            <person name="Lee T.J."/>
            <person name="Akiba M."/>
            <person name="Lee H.H."/>
            <person name="Kuo T.H."/>
            <person name="Liu D."/>
            <person name="Ke H.M."/>
            <person name="Yokoi T."/>
            <person name="Roa M.B."/>
            <person name="Lu M.J."/>
            <person name="Chang Y.Y."/>
            <person name="Ann P.J."/>
            <person name="Tsai J.N."/>
            <person name="Chen C.Y."/>
            <person name="Tzean S.S."/>
            <person name="Ota Y."/>
            <person name="Hattori T."/>
            <person name="Sahashi N."/>
            <person name="Liou R.F."/>
            <person name="Kikuchi T."/>
            <person name="Tsai I.J."/>
        </authorList>
    </citation>
    <scope>NUCLEOTIDE SEQUENCE [LARGE SCALE GENOMIC DNA]</scope>
    <source>
        <strain evidence="3 4">FFPRI411160</strain>
    </source>
</reference>
<name>A0A286UKD3_9AGAM</name>
<dbReference type="GO" id="GO:0005829">
    <property type="term" value="C:cytosol"/>
    <property type="evidence" value="ECO:0007669"/>
    <property type="project" value="TreeGrafter"/>
</dbReference>
<dbReference type="STRING" id="2282107.A0A286UKD3"/>
<dbReference type="InterPro" id="IPR003123">
    <property type="entry name" value="VPS9"/>
</dbReference>
<feature type="region of interest" description="Disordered" evidence="1">
    <location>
        <begin position="1"/>
        <end position="141"/>
    </location>
</feature>
<dbReference type="GO" id="GO:0030139">
    <property type="term" value="C:endocytic vesicle"/>
    <property type="evidence" value="ECO:0007669"/>
    <property type="project" value="TreeGrafter"/>
</dbReference>
<gene>
    <name evidence="3" type="ORF">PNOK_0492300</name>
</gene>
<dbReference type="InterPro" id="IPR037191">
    <property type="entry name" value="VPS9_dom_sf"/>
</dbReference>
<feature type="domain" description="VPS9" evidence="2">
    <location>
        <begin position="606"/>
        <end position="886"/>
    </location>
</feature>
<protein>
    <recommendedName>
        <fullName evidence="2">VPS9 domain-containing protein</fullName>
    </recommendedName>
</protein>
<evidence type="ECO:0000259" key="2">
    <source>
        <dbReference type="PROSITE" id="PS51205"/>
    </source>
</evidence>
<dbReference type="Pfam" id="PF02204">
    <property type="entry name" value="VPS9"/>
    <property type="match status" value="1"/>
</dbReference>
<dbReference type="InParanoid" id="A0A286UKD3"/>